<dbReference type="PANTHER" id="PTHR44329">
    <property type="entry name" value="SERINE/THREONINE-PROTEIN KINASE TNNI3K-RELATED"/>
    <property type="match status" value="1"/>
</dbReference>
<evidence type="ECO:0000313" key="3">
    <source>
        <dbReference type="EMBL" id="KIO19031.1"/>
    </source>
</evidence>
<dbReference type="InterPro" id="IPR011990">
    <property type="entry name" value="TPR-like_helical_dom_sf"/>
</dbReference>
<name>A0A0C3Q5T9_9AGAM</name>
<evidence type="ECO:0000259" key="2">
    <source>
        <dbReference type="PROSITE" id="PS50011"/>
    </source>
</evidence>
<dbReference type="SUPFAM" id="SSF56112">
    <property type="entry name" value="Protein kinase-like (PK-like)"/>
    <property type="match status" value="1"/>
</dbReference>
<dbReference type="HOGENOM" id="CLU_000288_7_37_1"/>
<dbReference type="InterPro" id="IPR019734">
    <property type="entry name" value="TPR_rpt"/>
</dbReference>
<dbReference type="Proteomes" id="UP000054248">
    <property type="component" value="Unassembled WGS sequence"/>
</dbReference>
<dbReference type="AlphaFoldDB" id="A0A0C3Q5T9"/>
<organism evidence="3 4">
    <name type="scientific">Tulasnella calospora MUT 4182</name>
    <dbReference type="NCBI Taxonomy" id="1051891"/>
    <lineage>
        <taxon>Eukaryota</taxon>
        <taxon>Fungi</taxon>
        <taxon>Dikarya</taxon>
        <taxon>Basidiomycota</taxon>
        <taxon>Agaricomycotina</taxon>
        <taxon>Agaricomycetes</taxon>
        <taxon>Cantharellales</taxon>
        <taxon>Tulasnellaceae</taxon>
        <taxon>Tulasnella</taxon>
    </lineage>
</organism>
<protein>
    <recommendedName>
        <fullName evidence="2">Protein kinase domain-containing protein</fullName>
    </recommendedName>
</protein>
<dbReference type="InterPro" id="IPR051681">
    <property type="entry name" value="Ser/Thr_Kinases-Pseudokinases"/>
</dbReference>
<feature type="domain" description="Protein kinase" evidence="2">
    <location>
        <begin position="42"/>
        <end position="338"/>
    </location>
</feature>
<reference evidence="4" key="2">
    <citation type="submission" date="2015-01" db="EMBL/GenBank/DDBJ databases">
        <title>Evolutionary Origins and Diversification of the Mycorrhizal Mutualists.</title>
        <authorList>
            <consortium name="DOE Joint Genome Institute"/>
            <consortium name="Mycorrhizal Genomics Consortium"/>
            <person name="Kohler A."/>
            <person name="Kuo A."/>
            <person name="Nagy L.G."/>
            <person name="Floudas D."/>
            <person name="Copeland A."/>
            <person name="Barry K.W."/>
            <person name="Cichocki N."/>
            <person name="Veneault-Fourrey C."/>
            <person name="LaButti K."/>
            <person name="Lindquist E.A."/>
            <person name="Lipzen A."/>
            <person name="Lundell T."/>
            <person name="Morin E."/>
            <person name="Murat C."/>
            <person name="Riley R."/>
            <person name="Ohm R."/>
            <person name="Sun H."/>
            <person name="Tunlid A."/>
            <person name="Henrissat B."/>
            <person name="Grigoriev I.V."/>
            <person name="Hibbett D.S."/>
            <person name="Martin F."/>
        </authorList>
    </citation>
    <scope>NUCLEOTIDE SEQUENCE [LARGE SCALE GENOMIC DNA]</scope>
    <source>
        <strain evidence="4">MUT 4182</strain>
    </source>
</reference>
<dbReference type="InterPro" id="IPR008271">
    <property type="entry name" value="Ser/Thr_kinase_AS"/>
</dbReference>
<accession>A0A0C3Q5T9</accession>
<sequence length="564" mass="61825">MNGMDDVEGHGLPSEAKQFNKISAIDILEQHSSLRIDPSEIKIDGRPHAKGGQADVTSATLQRATMEQETRVAVKKLRYDSETDNDKFSKSFAYEVDILAGLSHPNIIKLLGFLENFEIGNACMVFTWEDNGNVQEFLARKACDIPERISLIKDVTDGVEYLHTRQPPICHGDLKSLNILVNSLHRAIITDFGSARALRRKRERKATKPKPNTDIRGASPQINVSVTGNQLTLTGPSWSVRWASPEVVLGDDPDLPSDMWAVGWVVWEIITDKVPFHELCNEVAVTMAVIERTNPSDIGNNAQMLQIVSLCSLVKDCLAYEPASRPTASKCSASVKWMPSVAPTDRTKSSAESRSAALLLNMGYMRYSQNDHEAATALFNKALTSARRTQDTLSAAAAQNWLGEVHLAQHRYSEAESSFSHARDTYTGLGDALGRMRALDGLGGVYHAQLLLDKAEESFMEAESICIQIGDDVARATVLNGIGAVRLMQCRYSEAKECYAQALAIYGRAGNDLGRANSLSGLGSVAHKQRRYKEAEKTFEKAEGICVRIGNEMGRANVLNGVAA</sequence>
<gene>
    <name evidence="3" type="ORF">M407DRAFT_31315</name>
</gene>
<proteinExistence type="predicted"/>
<dbReference type="PROSITE" id="PS50011">
    <property type="entry name" value="PROTEIN_KINASE_DOM"/>
    <property type="match status" value="1"/>
</dbReference>
<dbReference type="Gene3D" id="1.25.40.10">
    <property type="entry name" value="Tetratricopeptide repeat domain"/>
    <property type="match status" value="1"/>
</dbReference>
<dbReference type="STRING" id="1051891.A0A0C3Q5T9"/>
<dbReference type="SMART" id="SM00028">
    <property type="entry name" value="TPR"/>
    <property type="match status" value="4"/>
</dbReference>
<feature type="non-terminal residue" evidence="3">
    <location>
        <position position="564"/>
    </location>
</feature>
<dbReference type="GO" id="GO:0004674">
    <property type="term" value="F:protein serine/threonine kinase activity"/>
    <property type="evidence" value="ECO:0007669"/>
    <property type="project" value="TreeGrafter"/>
</dbReference>
<dbReference type="GO" id="GO:0005524">
    <property type="term" value="F:ATP binding"/>
    <property type="evidence" value="ECO:0007669"/>
    <property type="project" value="InterPro"/>
</dbReference>
<evidence type="ECO:0000256" key="1">
    <source>
        <dbReference type="SAM" id="MobiDB-lite"/>
    </source>
</evidence>
<dbReference type="InterPro" id="IPR011009">
    <property type="entry name" value="Kinase-like_dom_sf"/>
</dbReference>
<feature type="compositionally biased region" description="Basic residues" evidence="1">
    <location>
        <begin position="199"/>
        <end position="208"/>
    </location>
</feature>
<dbReference type="OrthoDB" id="421121at2759"/>
<dbReference type="PROSITE" id="PS00108">
    <property type="entry name" value="PROTEIN_KINASE_ST"/>
    <property type="match status" value="1"/>
</dbReference>
<dbReference type="Pfam" id="PF13424">
    <property type="entry name" value="TPR_12"/>
    <property type="match status" value="2"/>
</dbReference>
<dbReference type="Gene3D" id="1.10.510.10">
    <property type="entry name" value="Transferase(Phosphotransferase) domain 1"/>
    <property type="match status" value="1"/>
</dbReference>
<evidence type="ECO:0000313" key="4">
    <source>
        <dbReference type="Proteomes" id="UP000054248"/>
    </source>
</evidence>
<dbReference type="SUPFAM" id="SSF81901">
    <property type="entry name" value="HCP-like"/>
    <property type="match status" value="1"/>
</dbReference>
<reference evidence="3 4" key="1">
    <citation type="submission" date="2014-04" db="EMBL/GenBank/DDBJ databases">
        <authorList>
            <consortium name="DOE Joint Genome Institute"/>
            <person name="Kuo A."/>
            <person name="Girlanda M."/>
            <person name="Perotto S."/>
            <person name="Kohler A."/>
            <person name="Nagy L.G."/>
            <person name="Floudas D."/>
            <person name="Copeland A."/>
            <person name="Barry K.W."/>
            <person name="Cichocki N."/>
            <person name="Veneault-Fourrey C."/>
            <person name="LaButti K."/>
            <person name="Lindquist E.A."/>
            <person name="Lipzen A."/>
            <person name="Lundell T."/>
            <person name="Morin E."/>
            <person name="Murat C."/>
            <person name="Sun H."/>
            <person name="Tunlid A."/>
            <person name="Henrissat B."/>
            <person name="Grigoriev I.V."/>
            <person name="Hibbett D.S."/>
            <person name="Martin F."/>
            <person name="Nordberg H.P."/>
            <person name="Cantor M.N."/>
            <person name="Hua S.X."/>
        </authorList>
    </citation>
    <scope>NUCLEOTIDE SEQUENCE [LARGE SCALE GENOMIC DNA]</scope>
    <source>
        <strain evidence="3 4">MUT 4182</strain>
    </source>
</reference>
<dbReference type="EMBL" id="KN823245">
    <property type="protein sequence ID" value="KIO19031.1"/>
    <property type="molecule type" value="Genomic_DNA"/>
</dbReference>
<keyword evidence="4" id="KW-1185">Reference proteome</keyword>
<feature type="region of interest" description="Disordered" evidence="1">
    <location>
        <begin position="199"/>
        <end position="220"/>
    </location>
</feature>
<dbReference type="InterPro" id="IPR000719">
    <property type="entry name" value="Prot_kinase_dom"/>
</dbReference>
<dbReference type="Pfam" id="PF00069">
    <property type="entry name" value="Pkinase"/>
    <property type="match status" value="1"/>
</dbReference>
<dbReference type="SMART" id="SM00220">
    <property type="entry name" value="S_TKc"/>
    <property type="match status" value="1"/>
</dbReference>